<dbReference type="Gene3D" id="1.20.58.740">
    <property type="match status" value="1"/>
</dbReference>
<evidence type="ECO:0000313" key="8">
    <source>
        <dbReference type="EMBL" id="CAD5233332.1"/>
    </source>
</evidence>
<evidence type="ECO:0000256" key="5">
    <source>
        <dbReference type="SAM" id="MobiDB-lite"/>
    </source>
</evidence>
<dbReference type="Proteomes" id="UP000582659">
    <property type="component" value="Unassembled WGS sequence"/>
</dbReference>
<dbReference type="PANTHER" id="PTHR23317">
    <property type="entry name" value="DEDICATOR OF CYTOKINESIS DOCK"/>
    <property type="match status" value="1"/>
</dbReference>
<comment type="caution">
    <text evidence="8">The sequence shown here is derived from an EMBL/GenBank/DDBJ whole genome shotgun (WGS) entry which is preliminary data.</text>
</comment>
<dbReference type="Pfam" id="PF20421">
    <property type="entry name" value="DHR-2_Lobe_C"/>
    <property type="match status" value="1"/>
</dbReference>
<dbReference type="InterPro" id="IPR046769">
    <property type="entry name" value="DOCKER_Lobe_A"/>
</dbReference>
<dbReference type="Pfam" id="PF11878">
    <property type="entry name" value="DOCK_C-D_N"/>
    <property type="match status" value="1"/>
</dbReference>
<dbReference type="EMBL" id="CAJFDI010000006">
    <property type="protein sequence ID" value="CAD5233332.1"/>
    <property type="molecule type" value="Genomic_DNA"/>
</dbReference>
<dbReference type="OrthoDB" id="47328at2759"/>
<organism evidence="8 9">
    <name type="scientific">Bursaphelenchus xylophilus</name>
    <name type="common">Pinewood nematode worm</name>
    <name type="synonym">Aphelenchoides xylophilus</name>
    <dbReference type="NCBI Taxonomy" id="6326"/>
    <lineage>
        <taxon>Eukaryota</taxon>
        <taxon>Metazoa</taxon>
        <taxon>Ecdysozoa</taxon>
        <taxon>Nematoda</taxon>
        <taxon>Chromadorea</taxon>
        <taxon>Rhabditida</taxon>
        <taxon>Tylenchina</taxon>
        <taxon>Tylenchomorpha</taxon>
        <taxon>Aphelenchoidea</taxon>
        <taxon>Aphelenchoididae</taxon>
        <taxon>Bursaphelenchus</taxon>
    </lineage>
</organism>
<proteinExistence type="inferred from homology"/>
<dbReference type="Pfam" id="PF06920">
    <property type="entry name" value="DHR-2_Lobe_A"/>
    <property type="match status" value="1"/>
</dbReference>
<dbReference type="InterPro" id="IPR043162">
    <property type="entry name" value="DOCK_C_lobe_C"/>
</dbReference>
<comment type="similarity">
    <text evidence="4">Belongs to the DOCK family.</text>
</comment>
<reference evidence="8" key="1">
    <citation type="submission" date="2020-09" db="EMBL/GenBank/DDBJ databases">
        <authorList>
            <person name="Kikuchi T."/>
        </authorList>
    </citation>
    <scope>NUCLEOTIDE SEQUENCE</scope>
    <source>
        <strain evidence="8">Ka4C1</strain>
    </source>
</reference>
<dbReference type="PROSITE" id="PS50077">
    <property type="entry name" value="HEAT_REPEAT"/>
    <property type="match status" value="1"/>
</dbReference>
<dbReference type="InterPro" id="IPR026791">
    <property type="entry name" value="DOCK"/>
</dbReference>
<dbReference type="GO" id="GO:0007264">
    <property type="term" value="P:small GTPase-mediated signal transduction"/>
    <property type="evidence" value="ECO:0007669"/>
    <property type="project" value="InterPro"/>
</dbReference>
<dbReference type="InterPro" id="IPR027007">
    <property type="entry name" value="C2_DOCK-type_domain"/>
</dbReference>
<dbReference type="Pfam" id="PF14429">
    <property type="entry name" value="DOCK-C2"/>
    <property type="match status" value="1"/>
</dbReference>
<dbReference type="Gene3D" id="1.25.40.410">
    <property type="match status" value="1"/>
</dbReference>
<dbReference type="SUPFAM" id="SSF48371">
    <property type="entry name" value="ARM repeat"/>
    <property type="match status" value="2"/>
</dbReference>
<evidence type="ECO:0000259" key="6">
    <source>
        <dbReference type="PROSITE" id="PS51650"/>
    </source>
</evidence>
<dbReference type="Pfam" id="PF20422">
    <property type="entry name" value="DHR-2_Lobe_B"/>
    <property type="match status" value="1"/>
</dbReference>
<accession>A0A7I8X478</accession>
<dbReference type="Proteomes" id="UP000659654">
    <property type="component" value="Unassembled WGS sequence"/>
</dbReference>
<evidence type="ECO:0000256" key="3">
    <source>
        <dbReference type="PROSITE-ProRule" id="PRU00103"/>
    </source>
</evidence>
<protein>
    <submittedName>
        <fullName evidence="8">(pine wood nematode) hypothetical protein</fullName>
    </submittedName>
</protein>
<dbReference type="SMR" id="A0A7I8X478"/>
<evidence type="ECO:0000256" key="1">
    <source>
        <dbReference type="ARBA" id="ARBA00022553"/>
    </source>
</evidence>
<evidence type="ECO:0000256" key="2">
    <source>
        <dbReference type="ARBA" id="ARBA00022658"/>
    </source>
</evidence>
<dbReference type="InterPro" id="IPR046773">
    <property type="entry name" value="DOCKER_Lobe_C"/>
</dbReference>
<dbReference type="InterPro" id="IPR021816">
    <property type="entry name" value="DOCK_C/D_N"/>
</dbReference>
<feature type="domain" description="DOCKER" evidence="7">
    <location>
        <begin position="1636"/>
        <end position="2093"/>
    </location>
</feature>
<evidence type="ECO:0000259" key="7">
    <source>
        <dbReference type="PROSITE" id="PS51651"/>
    </source>
</evidence>
<keyword evidence="9" id="KW-1185">Reference proteome</keyword>
<dbReference type="Gene3D" id="2.60.40.150">
    <property type="entry name" value="C2 domain"/>
    <property type="match status" value="1"/>
</dbReference>
<evidence type="ECO:0000256" key="4">
    <source>
        <dbReference type="PROSITE-ProRule" id="PRU00983"/>
    </source>
</evidence>
<dbReference type="PROSITE" id="PS51650">
    <property type="entry name" value="C2_DOCK"/>
    <property type="match status" value="1"/>
</dbReference>
<dbReference type="EMBL" id="CAJFCV020000006">
    <property type="protein sequence ID" value="CAG9128246.1"/>
    <property type="molecule type" value="Genomic_DNA"/>
</dbReference>
<dbReference type="GO" id="GO:0005085">
    <property type="term" value="F:guanyl-nucleotide exchange factor activity"/>
    <property type="evidence" value="ECO:0007669"/>
    <property type="project" value="UniProtKB-KW"/>
</dbReference>
<dbReference type="PROSITE" id="PS51651">
    <property type="entry name" value="DOCKER"/>
    <property type="match status" value="1"/>
</dbReference>
<keyword evidence="2" id="KW-0344">Guanine-nucleotide releasing factor</keyword>
<dbReference type="InterPro" id="IPR046770">
    <property type="entry name" value="DOCKER_Lobe_B"/>
</dbReference>
<gene>
    <name evidence="8" type="ORF">BXYJ_LOCUS13423</name>
</gene>
<feature type="region of interest" description="Disordered" evidence="5">
    <location>
        <begin position="306"/>
        <end position="347"/>
    </location>
</feature>
<dbReference type="InterPro" id="IPR027357">
    <property type="entry name" value="DOCKER_dom"/>
</dbReference>
<dbReference type="PANTHER" id="PTHR23317:SF26">
    <property type="entry name" value="ZIZIMIN, ISOFORM K"/>
    <property type="match status" value="1"/>
</dbReference>
<dbReference type="InterPro" id="IPR043161">
    <property type="entry name" value="DOCK_C_lobe_A"/>
</dbReference>
<feature type="repeat" description="HEAT" evidence="3">
    <location>
        <begin position="1438"/>
        <end position="1477"/>
    </location>
</feature>
<dbReference type="InterPro" id="IPR016024">
    <property type="entry name" value="ARM-type_fold"/>
</dbReference>
<sequence>MRHSTLQNLEVDDGRSVLSNSSLGSHSSETIKHSTNTLQAQLKNRKFTAALGRVGHAREARDAVAKLINRRSPPIAQPLDFEGFVTEFNAELETDSLRDLVVFPRDDITLCKPCKKEIYAAEKVAEQYKDATDWGLVKEAIQHFSTPCSVIKFNYESFFGDCEKYLANSGLEELIFESEDPIEILKEKEKAPIGKIKEGHLLLEIKGESNSKLFKGRKRRFCLLKRTVENNVIFEVSKQKDGSKSVYEIKSAHLKTFNKQRTNVLQLIPTGKDCPHEILAFEADSGSIGDWFQSVDLAIKSVPAEESDKISEPSLSETINESLRSSGSSGDHVSRASLRQKNSVESLLRPPTVKRKNVFSLYENVEPMSRPPGEGTAILEDPDDEYQPCSVDLSLMNVEGKNTLDGNANQTCHSVRRLRQFVDLTCNSMRLTVTTDAGPMQIEPFFVNVFLFDPESGERLTNELEFMVANEEYKKLASEGKNNMYNMFDMENLNWEASLRSQKLPESTQIVVRVERILSGVQSDVYFKNTVDKKSLAKHQKVLLNAFNKLNECRTLIGWTTRPLKGHQNGELLPIYRHEGHLNDQDLKKFLGDHQKLLKAGKLTPIPNAQLGLNVDVRSENVDVPLKTLDPLRASDFYPTDRLQFDAFADTDGHRQCKNQLYVYPTGLCYGSQKSFSRARNILCTVRFLRQSRLRPQFVDLAKGTLVTEKHCTVQYHDANPSFFNEIRVELPVDLEEDDHLIFEFSHISLTAAQKSGDETVNQKAGIAWLQLVKPDKSLVLNNDVDEFELPVATNLPTDYFKLDQHSTPSRKSSDGSIKWVEGGKPLFKVKLRLHSTLFSSNPLLNRFFQQCLSPNQPTLNVKPDLLLQIPFERLEPHLFVTLSSLLQLFTRASDLSSAAILTTLVGILENSTKCQKKSELREFIKFHLAVGGEFEVDCRALYEGLLEAVGILLSSAQTEQSIIISTLSHLWFIIDVTVKSMTQTILTNGSHKYSRRRRFSQLTLEAIDATFLAVSQQILQNHQKFAAETRSANLALAYLAKHSLNIADRGAIYASLYEIIKRYDTNEVGLPRHFKLDLMQILVGHEHWLPLNLPMLFDSNNKPLLGLAGTKIDDHAQDAIRVAKTALKTTNILSRLFFQFLPSPLTQSTQNKKTELNPEHFKLGKTFCSTHFLVGLLLQEFVAALHESRAYRRLVIAMLRNLLVKHSLDLRYDGASQSRIAVLYAPFVQILIEHVDEFEIFGKLEDSERAEERKESVKFDYAQSTARSILSKDISTLNGASGRAATNNFNGKVSQFTEKLDLNEARDLILCVLYILNNLPKQVTVSLAFNQQTSEAFDKKEDDFLAMINLLKVSLTLFRSHQKSGFPTIKHPSLPSKEQKSLSAKQLKKLFIQDSHLSQEVALIVLDVAHNLAEFVAGRWNGSQLDAEQERKAFLGIIDLILDLVGDQWPEGVRLNALNTLGMFIELFSNQLSSDRSNEALPKLCQRLLLLLNSRLEKVQCAAAAILHLLIRQGFNVTFEEYAKQVDSQPNSVRLPNEGKASADWLGNAGLQITIALAYLLGQNELSADSPRFEHGIHLFESLTANQLDQKLELFKRSAQDLATQLRDIVKATMSITEARNDPVRLAELHVKLADSYRGSPALRAAWFDTLAQIHRAEHWFSEAAVCQAHCVAIIAKQLKAREKIDIDLSLLSCLNHQILEDERVNELELPLWHSGNFTIDAFTSKVEETVKVLIDAERYEAVGPIYRMAIPLHENAFNNKALTSVYAELHQAYSRAAEIQTSRKRHLGSYFRVILHSTIHFGDEHQSAWIYKEPALTSLAEESERMVRLFRKILRTEKVRFLTDAEVSIDLDPSIAHIQLTHVDPLLGDQDDQIDFAKHLKQTDSADVNYSAHTNISNFYFEKPLIEPINEESNEKVPEQARLALKRVFLKTKETFPNTRRRLPIIKISEEILSPLELACENLIKKASQIQQVLSSAGIGATGPVDRSKLQALDMKGLQCLLQGSVSPTVNVGVLAYAEAFTSDSQRSKYGVEGMERLKQSFKVFMAQLARALMVNELAVAEDQAEYQIMLKNSFDGMLERLCTFFDGENFLPDNVNPFVTKPKNESNDPIPPKSSYILDSISGIPHRL</sequence>
<dbReference type="InterPro" id="IPR021133">
    <property type="entry name" value="HEAT_type_2"/>
</dbReference>
<name>A0A7I8X478_BURXY</name>
<dbReference type="InterPro" id="IPR035892">
    <property type="entry name" value="C2_domain_sf"/>
</dbReference>
<feature type="compositionally biased region" description="Polar residues" evidence="5">
    <location>
        <begin position="313"/>
        <end position="345"/>
    </location>
</feature>
<evidence type="ECO:0000313" key="9">
    <source>
        <dbReference type="Proteomes" id="UP000659654"/>
    </source>
</evidence>
<keyword evidence="1" id="KW-0597">Phosphoprotein</keyword>
<feature type="domain" description="C2 DOCK-type" evidence="6">
    <location>
        <begin position="658"/>
        <end position="835"/>
    </location>
</feature>